<dbReference type="Proteomes" id="UP000197138">
    <property type="component" value="Unassembled WGS sequence"/>
</dbReference>
<reference evidence="3" key="1">
    <citation type="journal article" date="2017" name="Plant J.">
        <title>The pomegranate (Punica granatum L.) genome and the genomics of punicalagin biosynthesis.</title>
        <authorList>
            <person name="Qin G."/>
            <person name="Xu C."/>
            <person name="Ming R."/>
            <person name="Tang H."/>
            <person name="Guyot R."/>
            <person name="Kramer E.M."/>
            <person name="Hu Y."/>
            <person name="Yi X."/>
            <person name="Qi Y."/>
            <person name="Xu X."/>
            <person name="Gao Z."/>
            <person name="Pan H."/>
            <person name="Jian J."/>
            <person name="Tian Y."/>
            <person name="Yue Z."/>
            <person name="Xu Y."/>
        </authorList>
    </citation>
    <scope>NUCLEOTIDE SEQUENCE [LARGE SCALE GENOMIC DNA]</scope>
    <source>
        <strain evidence="3">cv. Dabenzi</strain>
    </source>
</reference>
<comment type="caution">
    <text evidence="2">The sequence shown here is derived from an EMBL/GenBank/DDBJ whole genome shotgun (WGS) entry which is preliminary data.</text>
</comment>
<proteinExistence type="predicted"/>
<sequence length="173" mass="17357">MKRLDYIQNPGAVHDGSPSDTGHPLTDVVPTVPHQMLSLPSLPTTEQNAVQGGGAQQVGVPAGEISPDVPAAGVASNIVLPSLPTTEQNAVQSGGAQQVDISPNVPAASATSNAVLLSLPTTELNAVQGGGAQQVGVPVFDSPPAEASSFLLADLAGVPRTRNVYMVPNSNGG</sequence>
<feature type="region of interest" description="Disordered" evidence="1">
    <location>
        <begin position="1"/>
        <end position="25"/>
    </location>
</feature>
<dbReference type="EMBL" id="MTKT01005880">
    <property type="protein sequence ID" value="OWM63876.1"/>
    <property type="molecule type" value="Genomic_DNA"/>
</dbReference>
<gene>
    <name evidence="2" type="ORF">CDL15_Pgr006138</name>
</gene>
<organism evidence="2 3">
    <name type="scientific">Punica granatum</name>
    <name type="common">Pomegranate</name>
    <dbReference type="NCBI Taxonomy" id="22663"/>
    <lineage>
        <taxon>Eukaryota</taxon>
        <taxon>Viridiplantae</taxon>
        <taxon>Streptophyta</taxon>
        <taxon>Embryophyta</taxon>
        <taxon>Tracheophyta</taxon>
        <taxon>Spermatophyta</taxon>
        <taxon>Magnoliopsida</taxon>
        <taxon>eudicotyledons</taxon>
        <taxon>Gunneridae</taxon>
        <taxon>Pentapetalae</taxon>
        <taxon>rosids</taxon>
        <taxon>malvids</taxon>
        <taxon>Myrtales</taxon>
        <taxon>Lythraceae</taxon>
        <taxon>Punica</taxon>
    </lineage>
</organism>
<dbReference type="AlphaFoldDB" id="A0A218VU16"/>
<name>A0A218VU16_PUNGR</name>
<evidence type="ECO:0000313" key="3">
    <source>
        <dbReference type="Proteomes" id="UP000197138"/>
    </source>
</evidence>
<accession>A0A218VU16</accession>
<evidence type="ECO:0000313" key="2">
    <source>
        <dbReference type="EMBL" id="OWM63876.1"/>
    </source>
</evidence>
<protein>
    <submittedName>
        <fullName evidence="2">Uncharacterized protein</fullName>
    </submittedName>
</protein>
<evidence type="ECO:0000256" key="1">
    <source>
        <dbReference type="SAM" id="MobiDB-lite"/>
    </source>
</evidence>